<dbReference type="SMART" id="SM01043">
    <property type="entry name" value="BTAD"/>
    <property type="match status" value="1"/>
</dbReference>
<keyword evidence="5" id="KW-1185">Reference proteome</keyword>
<name>A0A4R9AMT3_9MICO</name>
<dbReference type="Proteomes" id="UP000298154">
    <property type="component" value="Unassembled WGS sequence"/>
</dbReference>
<dbReference type="InterPro" id="IPR051677">
    <property type="entry name" value="AfsR-DnrI-RedD_regulator"/>
</dbReference>
<evidence type="ECO:0000259" key="3">
    <source>
        <dbReference type="SMART" id="SM01043"/>
    </source>
</evidence>
<evidence type="ECO:0000256" key="1">
    <source>
        <dbReference type="ARBA" id="ARBA00023015"/>
    </source>
</evidence>
<dbReference type="InterPro" id="IPR005158">
    <property type="entry name" value="BTAD"/>
</dbReference>
<dbReference type="Pfam" id="PF03704">
    <property type="entry name" value="BTAD"/>
    <property type="match status" value="1"/>
</dbReference>
<dbReference type="PANTHER" id="PTHR35807:SF1">
    <property type="entry name" value="TRANSCRIPTIONAL REGULATOR REDD"/>
    <property type="match status" value="1"/>
</dbReference>
<dbReference type="PANTHER" id="PTHR35807">
    <property type="entry name" value="TRANSCRIPTIONAL REGULATOR REDD-RELATED"/>
    <property type="match status" value="1"/>
</dbReference>
<protein>
    <submittedName>
        <fullName evidence="4">SARP family transcriptional regulator</fullName>
    </submittedName>
</protein>
<dbReference type="AlphaFoldDB" id="A0A4R9AMT3"/>
<dbReference type="OrthoDB" id="118790at2"/>
<sequence>MLRMRLIGIPGFERDGQPIPGPRGHKTWAVLGRLVRSSEPVSRQVLVDELFSDADDPMGALRWSLAELRRRTGLADAFGGNPVSIALGDEVTTDVAAGAGCAVTEDIPAGHFLEGIEVKGSPGFESWLLIERQRVDSEVLSALRQATLRALSGRQFDRAVALAGAMVRRAPFEEAPHVLLVKALASSGDADAAIRQADASEAMFAAELGVTATPAIRAAARPNIAAPIPGVSAHASAVSLCEAGLAAVSAGAADAGIECLRGASAAAEASGDTELLARCLTELGTALVHSIRGYDDEGAVILATAVDLATAAGAELIAAKALSELAYVDVLAGRRASAAEYLRAAGGLATADPSLVAALAGFDAMNLSDWGRLEASTERFTTAVELSRSAGAVRRESWNLGIGARTLFILGRLDEAMEWARRSRELAGRESWTAFRPWPEAWLAHARLASGDDPSVVREAAEATFALARQLQDPCWEGLAAKTIGLTYVAEGNHETALEWIKNAGTLCRRVTDSYTWMEVEILLAEAQAALDFGDTDRAEGVARRAVAGAAKGSMDDLLDRALRLLAQLSDTRITPFPVFIPNST</sequence>
<feature type="domain" description="Bacterial transcriptional activator" evidence="3">
    <location>
        <begin position="93"/>
        <end position="224"/>
    </location>
</feature>
<dbReference type="Gene3D" id="1.25.40.10">
    <property type="entry name" value="Tetratricopeptide repeat domain"/>
    <property type="match status" value="2"/>
</dbReference>
<organism evidence="4 5">
    <name type="scientific">Cryobacterium ruanii</name>
    <dbReference type="NCBI Taxonomy" id="1259197"/>
    <lineage>
        <taxon>Bacteria</taxon>
        <taxon>Bacillati</taxon>
        <taxon>Actinomycetota</taxon>
        <taxon>Actinomycetes</taxon>
        <taxon>Micrococcales</taxon>
        <taxon>Microbacteriaceae</taxon>
        <taxon>Cryobacterium</taxon>
    </lineage>
</organism>
<evidence type="ECO:0000256" key="2">
    <source>
        <dbReference type="ARBA" id="ARBA00023163"/>
    </source>
</evidence>
<dbReference type="EMBL" id="SOHK01000015">
    <property type="protein sequence ID" value="TFD65424.1"/>
    <property type="molecule type" value="Genomic_DNA"/>
</dbReference>
<dbReference type="GO" id="GO:0003677">
    <property type="term" value="F:DNA binding"/>
    <property type="evidence" value="ECO:0007669"/>
    <property type="project" value="TreeGrafter"/>
</dbReference>
<accession>A0A4R9AMT3</accession>
<gene>
    <name evidence="4" type="ORF">E3T47_11485</name>
</gene>
<keyword evidence="2" id="KW-0804">Transcription</keyword>
<comment type="caution">
    <text evidence="4">The sequence shown here is derived from an EMBL/GenBank/DDBJ whole genome shotgun (WGS) entry which is preliminary data.</text>
</comment>
<dbReference type="SUPFAM" id="SSF48452">
    <property type="entry name" value="TPR-like"/>
    <property type="match status" value="3"/>
</dbReference>
<dbReference type="GO" id="GO:0006355">
    <property type="term" value="P:regulation of DNA-templated transcription"/>
    <property type="evidence" value="ECO:0007669"/>
    <property type="project" value="TreeGrafter"/>
</dbReference>
<proteinExistence type="predicted"/>
<dbReference type="InterPro" id="IPR036388">
    <property type="entry name" value="WH-like_DNA-bd_sf"/>
</dbReference>
<evidence type="ECO:0000313" key="5">
    <source>
        <dbReference type="Proteomes" id="UP000298154"/>
    </source>
</evidence>
<evidence type="ECO:0000313" key="4">
    <source>
        <dbReference type="EMBL" id="TFD65424.1"/>
    </source>
</evidence>
<dbReference type="Gene3D" id="1.10.10.10">
    <property type="entry name" value="Winged helix-like DNA-binding domain superfamily/Winged helix DNA-binding domain"/>
    <property type="match status" value="1"/>
</dbReference>
<dbReference type="InterPro" id="IPR011990">
    <property type="entry name" value="TPR-like_helical_dom_sf"/>
</dbReference>
<reference evidence="4 5" key="1">
    <citation type="submission" date="2019-03" db="EMBL/GenBank/DDBJ databases">
        <title>Genomics of glacier-inhabiting Cryobacterium strains.</title>
        <authorList>
            <person name="Liu Q."/>
            <person name="Xin Y.-H."/>
        </authorList>
    </citation>
    <scope>NUCLEOTIDE SEQUENCE [LARGE SCALE GENOMIC DNA]</scope>
    <source>
        <strain evidence="4 5">Sr36</strain>
    </source>
</reference>
<keyword evidence="1" id="KW-0805">Transcription regulation</keyword>